<sequence length="1708" mass="190628">MASLVGSVGIPPQPSTGFLRKCAKEQEKLRTKLERKLQNDMLKLLDEGSFSDIVIKSSVLQTPLSVKAHEGILRVRVPTFYTELCHNQKNRNDIYDSNLDNVELLCFLRKVYSEDDIRRYECEAVWLSKKSSEAEKLSSVVSPMQQTFSTSKVDEQDNVVVSSGYLSSNGDIYITPTCSPLSPEKKAICVPEEVLKTTVTQQESKRDVHSVTSLHELHLVMETKDNEKLVKECNILNDDSCTAWRINVPEQESRKELNSAGAPSQDPFTSKGLSSEVCLEASIESSVLSSGHVESSVDNLQDRQYIPQIRNYSIPRSDTFELKSSSQQQNSTESLIEKEDDIIAPLSDSLDTKLKTEQKKESFFLHEQTSILTDRVEINEPSVVTTHARTFSGHHVDGGMTDSGFMSQTQSLMSDTDMHSSLISSVMTCTCMKPSHNEKVIENISENKPLSSSVCSGSLFPMYIDMKSVVPQESVTGKTQKHQKQQGVYMYIDATPTGVDDTQEDSSQEFQKTSNVAAIKRQNVISQEKANGKSSRSEKVNSCYMYVDLDSITSEDAEKLQETQQKNKEKKNPMSVSMFVEINGEMNDSVRAAQEMYSSLIDQNTGKLEEGGLLNEAVSVPQESLSGKVHQQEKQIQLSPIKHQEPVPSTYLQSEKKEEITSESETQHEEPDAFVKIVNTYQTYLLPMSPIMKRKEVKQETVSSSPDHIVVKPSIKPQDVTALAFPVSGPVLASRSPSRDSLEETCGQKIEQSDTKEYSCEGDKNQLKIVETKKIQQKAEIKHEKKKSFKEDSYIDTEIFETKYSSLKDLTKATSQFADDGNSEQQLTSAVLPLHQNQKNLICTNEVLLRSPAEELVIAGTKHDDTGISGQEVVKLVSANEQSLMVPGLQLPSVEEVRNANNFETKENFKGSAEAITDLTSENEQVSNKVLKESVTLPLKSSDGALDTPTKSLTSRSSNESVNVDSQISLEALDPRTKSSGSKIAEEMIKSAVNCVVSGIPDKRESWPKTSSESRTLQEHVNAEKQSDSIEKPHLVNQNSDHQRESIQTTVDNLEKSLLYSPPPRPSVCDVEDDSETIYSEVSDVSSSILGPISFHTLLDRNYPQDRHSSETEGLTSYKGYDACSKLGEDLLRMFLEEINSDVVIRVGDKDIRAHKCILVTRSKYFEVMLKGDWSESTNDIITLKGYSYSAVHFVLCHIYSGAINLPKDVNIAELAQLSDMLALDSLKEVVVFNLKMNYCHFFHKPCNHCIVGVAECLPLTATCGLQELQNKAIHWIGKYFVRIWTQKAFATLPNDFLEKCYKSALQNLTVETTVEMLLSCDRLMTSLPHIKWAEPVFGLVTRLIEDSISFTALNFDKVLTSDGFLALGKGLSWNVTAVEDNICTAVEKLTPNVACSTYVQLSHLLPMAESQNSQGLGDWTQNFLELLRHLQRLCERFLIQHANLVVHCLNWNLLPSEAQKKIKDSAVIVIEFEKPTAPPPRLSSLLQKSKKTRGGGDGLDSGDKYATYPVKSKDKLKNEPKQGKELLPKQDTTLVPFKKNEFPDEQSKNRNDMTSTVGTVPASSLTEWSMTKSCHDQEVTKNLKNKKENENSANSPDVSMTTSVTSVEDFSFSTSVSTDRHSDPTLSEKSRQQTFTSETDEMLEVTSGARLKPRSNATSPTKDISPSRAHLTEITDTPKYRRFKLGSASPSRLPKKNRLCSFFSSSW</sequence>
<evidence type="ECO:0000256" key="1">
    <source>
        <dbReference type="SAM" id="MobiDB-lite"/>
    </source>
</evidence>
<dbReference type="Pfam" id="PF00651">
    <property type="entry name" value="BTB"/>
    <property type="match status" value="1"/>
</dbReference>
<proteinExistence type="predicted"/>
<feature type="compositionally biased region" description="Basic and acidic residues" evidence="1">
    <location>
        <begin position="1619"/>
        <end position="1632"/>
    </location>
</feature>
<dbReference type="RefSeq" id="XP_022248287.1">
    <property type="nucleotide sequence ID" value="XM_022392579.1"/>
</dbReference>
<dbReference type="RefSeq" id="XP_022248285.1">
    <property type="nucleotide sequence ID" value="XM_022392577.1"/>
</dbReference>
<evidence type="ECO:0000313" key="6">
    <source>
        <dbReference type="RefSeq" id="XP_022248287.1"/>
    </source>
</evidence>
<dbReference type="InterPro" id="IPR043225">
    <property type="entry name" value="BACK_BTBD8"/>
</dbReference>
<organism evidence="3 4">
    <name type="scientific">Limulus polyphemus</name>
    <name type="common">Atlantic horseshoe crab</name>
    <dbReference type="NCBI Taxonomy" id="6850"/>
    <lineage>
        <taxon>Eukaryota</taxon>
        <taxon>Metazoa</taxon>
        <taxon>Ecdysozoa</taxon>
        <taxon>Arthropoda</taxon>
        <taxon>Chelicerata</taxon>
        <taxon>Merostomata</taxon>
        <taxon>Xiphosura</taxon>
        <taxon>Limulidae</taxon>
        <taxon>Limulus</taxon>
    </lineage>
</organism>
<dbReference type="CDD" id="cd18490">
    <property type="entry name" value="BACK_BTBD8"/>
    <property type="match status" value="1"/>
</dbReference>
<gene>
    <name evidence="4 5 6 7" type="primary">LOC106464780</name>
</gene>
<dbReference type="PROSITE" id="PS50097">
    <property type="entry name" value="BTB"/>
    <property type="match status" value="1"/>
</dbReference>
<protein>
    <submittedName>
        <fullName evidence="4 5">Uncharacterized protein LOC106464780</fullName>
    </submittedName>
</protein>
<dbReference type="Proteomes" id="UP000694941">
    <property type="component" value="Unplaced"/>
</dbReference>
<feature type="compositionally biased region" description="Polar residues" evidence="1">
    <location>
        <begin position="1656"/>
        <end position="1665"/>
    </location>
</feature>
<feature type="region of interest" description="Disordered" evidence="1">
    <location>
        <begin position="252"/>
        <end position="271"/>
    </location>
</feature>
<accession>A0ABM1SXC9</accession>
<dbReference type="PANTHER" id="PTHR22427:SF7">
    <property type="entry name" value="GH15728P"/>
    <property type="match status" value="1"/>
</dbReference>
<dbReference type="SUPFAM" id="SSF54695">
    <property type="entry name" value="POZ domain"/>
    <property type="match status" value="1"/>
</dbReference>
<feature type="compositionally biased region" description="Basic and acidic residues" evidence="1">
    <location>
        <begin position="1021"/>
        <end position="1034"/>
    </location>
</feature>
<evidence type="ECO:0000313" key="7">
    <source>
        <dbReference type="RefSeq" id="XP_022248288.1"/>
    </source>
</evidence>
<feature type="compositionally biased region" description="Polar residues" evidence="1">
    <location>
        <begin position="1593"/>
        <end position="1618"/>
    </location>
</feature>
<feature type="compositionally biased region" description="Basic and acidic residues" evidence="1">
    <location>
        <begin position="1539"/>
        <end position="1552"/>
    </location>
</feature>
<dbReference type="Gene3D" id="3.30.710.10">
    <property type="entry name" value="Potassium Channel Kv1.1, Chain A"/>
    <property type="match status" value="2"/>
</dbReference>
<evidence type="ECO:0000313" key="5">
    <source>
        <dbReference type="RefSeq" id="XP_022248286.1"/>
    </source>
</evidence>
<evidence type="ECO:0000259" key="2">
    <source>
        <dbReference type="PROSITE" id="PS50097"/>
    </source>
</evidence>
<dbReference type="SMART" id="SM00225">
    <property type="entry name" value="BTB"/>
    <property type="match status" value="1"/>
</dbReference>
<feature type="compositionally biased region" description="Polar residues" evidence="1">
    <location>
        <begin position="1036"/>
        <end position="1046"/>
    </location>
</feature>
<dbReference type="PANTHER" id="PTHR22427">
    <property type="entry name" value="GH15728P"/>
    <property type="match status" value="1"/>
</dbReference>
<keyword evidence="3" id="KW-1185">Reference proteome</keyword>
<name>A0ABM1SXC9_LIMPO</name>
<dbReference type="RefSeq" id="XP_022248286.1">
    <property type="nucleotide sequence ID" value="XM_022392578.1"/>
</dbReference>
<feature type="compositionally biased region" description="Basic and acidic residues" evidence="1">
    <location>
        <begin position="654"/>
        <end position="669"/>
    </location>
</feature>
<dbReference type="RefSeq" id="XP_022248288.1">
    <property type="nucleotide sequence ID" value="XM_022392580.1"/>
</dbReference>
<dbReference type="Pfam" id="PF26017">
    <property type="entry name" value="BACK_BTBD8"/>
    <property type="match status" value="1"/>
</dbReference>
<feature type="region of interest" description="Disordered" evidence="1">
    <location>
        <begin position="1480"/>
        <end position="1677"/>
    </location>
</feature>
<reference evidence="4 5" key="1">
    <citation type="submission" date="2025-05" db="UniProtKB">
        <authorList>
            <consortium name="RefSeq"/>
        </authorList>
    </citation>
    <scope>IDENTIFICATION</scope>
    <source>
        <tissue evidence="4 5">Muscle</tissue>
    </source>
</reference>
<feature type="compositionally biased region" description="Basic and acidic residues" evidence="1">
    <location>
        <begin position="1574"/>
        <end position="1591"/>
    </location>
</feature>
<feature type="region of interest" description="Disordered" evidence="1">
    <location>
        <begin position="642"/>
        <end position="669"/>
    </location>
</feature>
<dbReference type="GeneID" id="106464780"/>
<evidence type="ECO:0000313" key="3">
    <source>
        <dbReference type="Proteomes" id="UP000694941"/>
    </source>
</evidence>
<feature type="compositionally biased region" description="Polar residues" evidence="1">
    <location>
        <begin position="949"/>
        <end position="967"/>
    </location>
</feature>
<feature type="region of interest" description="Disordered" evidence="1">
    <location>
        <begin position="940"/>
        <end position="967"/>
    </location>
</feature>
<dbReference type="CDD" id="cd18286">
    <property type="entry name" value="BTB2_POZ_BTBD8"/>
    <property type="match status" value="1"/>
</dbReference>
<feature type="compositionally biased region" description="Basic and acidic residues" evidence="1">
    <location>
        <begin position="1512"/>
        <end position="1529"/>
    </location>
</feature>
<evidence type="ECO:0000313" key="4">
    <source>
        <dbReference type="RefSeq" id="XP_022248285.1"/>
    </source>
</evidence>
<feature type="compositionally biased region" description="Polar residues" evidence="1">
    <location>
        <begin position="1553"/>
        <end position="1573"/>
    </location>
</feature>
<dbReference type="InterPro" id="IPR011333">
    <property type="entry name" value="SKP1/BTB/POZ_sf"/>
</dbReference>
<dbReference type="InterPro" id="IPR000210">
    <property type="entry name" value="BTB/POZ_dom"/>
</dbReference>
<feature type="region of interest" description="Disordered" evidence="1">
    <location>
        <begin position="1021"/>
        <end position="1046"/>
    </location>
</feature>
<feature type="domain" description="BTB" evidence="2">
    <location>
        <begin position="1141"/>
        <end position="1208"/>
    </location>
</feature>